<evidence type="ECO:0000313" key="9">
    <source>
        <dbReference type="EMBL" id="RSN72495.1"/>
    </source>
</evidence>
<dbReference type="InterPro" id="IPR007348">
    <property type="entry name" value="CopC_dom"/>
</dbReference>
<evidence type="ECO:0000256" key="1">
    <source>
        <dbReference type="ARBA" id="ARBA00011900"/>
    </source>
</evidence>
<comment type="caution">
    <text evidence="9">The sequence shown here is derived from an EMBL/GenBank/DDBJ whole genome shotgun (WGS) entry which is preliminary data.</text>
</comment>
<accession>A0A3R9QUL3</accession>
<gene>
    <name evidence="9" type="ORF">D6D85_13580</name>
    <name evidence="10" type="ORF">EF810_02065</name>
</gene>
<dbReference type="InterPro" id="IPR050953">
    <property type="entry name" value="N4_N6_ade-DNA_methylase"/>
</dbReference>
<dbReference type="InterPro" id="IPR029063">
    <property type="entry name" value="SAM-dependent_MTases_sf"/>
</dbReference>
<evidence type="ECO:0000256" key="6">
    <source>
        <dbReference type="SAM" id="Coils"/>
    </source>
</evidence>
<keyword evidence="6" id="KW-0175">Coiled coil</keyword>
<comment type="catalytic activity">
    <reaction evidence="5">
        <text>a 2'-deoxyadenosine in DNA + S-adenosyl-L-methionine = an N(6)-methyl-2'-deoxyadenosine in DNA + S-adenosyl-L-homocysteine + H(+)</text>
        <dbReference type="Rhea" id="RHEA:15197"/>
        <dbReference type="Rhea" id="RHEA-COMP:12418"/>
        <dbReference type="Rhea" id="RHEA-COMP:12419"/>
        <dbReference type="ChEBI" id="CHEBI:15378"/>
        <dbReference type="ChEBI" id="CHEBI:57856"/>
        <dbReference type="ChEBI" id="CHEBI:59789"/>
        <dbReference type="ChEBI" id="CHEBI:90615"/>
        <dbReference type="ChEBI" id="CHEBI:90616"/>
        <dbReference type="EC" id="2.1.1.72"/>
    </reaction>
</comment>
<dbReference type="PROSITE" id="PS00092">
    <property type="entry name" value="N6_MTASE"/>
    <property type="match status" value="1"/>
</dbReference>
<dbReference type="GO" id="GO:0032259">
    <property type="term" value="P:methylation"/>
    <property type="evidence" value="ECO:0007669"/>
    <property type="project" value="UniProtKB-KW"/>
</dbReference>
<evidence type="ECO:0000313" key="11">
    <source>
        <dbReference type="Proteomes" id="UP000277582"/>
    </source>
</evidence>
<dbReference type="GO" id="GO:0009007">
    <property type="term" value="F:site-specific DNA-methyltransferase (adenine-specific) activity"/>
    <property type="evidence" value="ECO:0007669"/>
    <property type="project" value="UniProtKB-EC"/>
</dbReference>
<reference evidence="9 11" key="1">
    <citation type="submission" date="2018-10" db="EMBL/GenBank/DDBJ databases">
        <title>Co-occurring genomic capacity for anaerobic methane metabolism and dissimilatory sulfite reduction discovered in the Korarchaeota.</title>
        <authorList>
            <person name="Mckay L.J."/>
            <person name="Dlakic M."/>
            <person name="Fields M.W."/>
            <person name="Delmont T.O."/>
            <person name="Eren A.M."/>
            <person name="Jay Z.J."/>
            <person name="Klingelsmith K.B."/>
            <person name="Rusch D.B."/>
            <person name="Inskeep W.P."/>
        </authorList>
    </citation>
    <scope>NUCLEOTIDE SEQUENCE [LARGE SCALE GENOMIC DNA]</scope>
    <source>
        <strain evidence="9 11">MDKW</strain>
    </source>
</reference>
<dbReference type="EMBL" id="RCOS01000150">
    <property type="protein sequence ID" value="RSN72495.1"/>
    <property type="molecule type" value="Genomic_DNA"/>
</dbReference>
<dbReference type="Proteomes" id="UP000277582">
    <property type="component" value="Unassembled WGS sequence"/>
</dbReference>
<sequence length="1222" mass="140149">MDMQVDVDKVLAELKAIAAEAKNEEEFKINAERVLYNEVISKLGLQPGRFEYTFVSGGRADALYGHLIIEYKAPGKLSRPQDIASAKEQLIGYIKKEAEVEGRYKLFLGVILCDRIAFVRYDPKTKDWLLRGPYDLNRESILRLIEAIRGLRRKKLRTEELLEDFGPKSATTRKAVKVLYNKLLTSKNPKVEALFNDWKRVFSQVCAYSPDKLKGLEAEYEVSNPVNYDALLFSIHTYYAFFMKLLAAEIAYLYGAGRFLKSYVAELEDAYIKGLDFLKSSLTELESGGIFRNLLNITNFIEGDYFSWYLEELDKELADALCDVAKKLSDYEPATPVLEPELTRDMLKRLYQNLVPRKIRHDLGEYYTPDWLAELVLDEVELTLENFEKLAKERGDNLAPLSLRILDPACGSGTFLVLAIKRLKEYAEEHYLRDITPNYIFKNVVGFDLNPLAVLAARTNYLLVMADMLSYAKGPVEIPVYLADSLLVEAKSTLKGEMYVIRTYVEEFELPRSIVERGLLNKLLEAIDRYVRLKYKPEEFKQIAEREIGLSGEELDDVKELYGKFLRLEEEKKNHVWVSVIRNAFAPLVLTSQEKFDYVIGNPPWINWENLPEFYRNSTKQLWDDYGLLKRTKGAALGKVKKDIAMLFAARCLDRFTKDGGRLSFLVPFTVYKTQAGAGFREFLASGTMRGKIRCPCKVLKIHDLVTLYPFEGAVNRTSLVVIEKSEGTKFPVDCVIWHNPRSGGVDQEAELEEVKRTTKQFNMKFLPIEKDKPGSPWMQITDKAYEGIKKVIGSSPWYRAHAGVYTGLNQVYWIKITSELPDGLLITNPPLPGQKKTVKQVEQIVEKELVYPLIRGRDVKRWYVAGDYGWIIIPHDPETGDPIKESEIKINFPKAYGYFSNFKKELESRSIHKLWGKGNPFYSVYDIGDYTFYPYKVVWKRIAGAITGKAISFASAVLEPVKAEFLGNRPVILNDSLILIPFKDEEEAYYVTGVLNSSIALLTIASYTYELRQETHITQYIKIPEFDSKNSLHERLSQLSRKAHEIAKKIYEENREDLKEDLSKIEEEIDKTVAQLHGITDEELDEIRKCLAVLKEGEIPEEEEEITEEPEEIKVDFLNTVVKPNAIGVVEISVINPLKDKLVIEVGPPSIPAKLETSKEEDKFHIKIQPLEAGEYEVPYKVITSKGVVEGKFTLYVREEERRRTRDLLSSKIDELLDEET</sequence>
<organism evidence="9 11">
    <name type="scientific">Candidatus Methanodesulfokora washburnensis</name>
    <dbReference type="NCBI Taxonomy" id="2478471"/>
    <lineage>
        <taxon>Archaea</taxon>
        <taxon>Thermoproteota</taxon>
        <taxon>Candidatus Korarchaeia</taxon>
        <taxon>Candidatus Korarchaeia incertae sedis</taxon>
        <taxon>Candidatus Methanodesulfokora</taxon>
    </lineage>
</organism>
<dbReference type="PANTHER" id="PTHR33841">
    <property type="entry name" value="DNA METHYLTRANSFERASE YEEA-RELATED"/>
    <property type="match status" value="1"/>
</dbReference>
<dbReference type="GO" id="GO:0005507">
    <property type="term" value="F:copper ion binding"/>
    <property type="evidence" value="ECO:0007669"/>
    <property type="project" value="InterPro"/>
</dbReference>
<evidence type="ECO:0000256" key="3">
    <source>
        <dbReference type="ARBA" id="ARBA00022679"/>
    </source>
</evidence>
<dbReference type="GO" id="GO:0006304">
    <property type="term" value="P:DNA modification"/>
    <property type="evidence" value="ECO:0007669"/>
    <property type="project" value="InterPro"/>
</dbReference>
<evidence type="ECO:0000259" key="8">
    <source>
        <dbReference type="Pfam" id="PF07669"/>
    </source>
</evidence>
<feature type="domain" description="CopC" evidence="7">
    <location>
        <begin position="1100"/>
        <end position="1195"/>
    </location>
</feature>
<reference evidence="10 12" key="2">
    <citation type="journal article" date="2019" name="Nat. Microbiol.">
        <title>Wide diversity of methane and short-chain alkane metabolisms in uncultured archaea.</title>
        <authorList>
            <person name="Borrel G."/>
            <person name="Adam P.S."/>
            <person name="McKay L.J."/>
            <person name="Chen L.X."/>
            <person name="Sierra-Garcia I.N."/>
            <person name="Sieber C.M."/>
            <person name="Letourneur Q."/>
            <person name="Ghozlane A."/>
            <person name="Andersen G.L."/>
            <person name="Li W.J."/>
            <person name="Hallam S.J."/>
            <person name="Muyzer G."/>
            <person name="de Oliveira V.M."/>
            <person name="Inskeep W.P."/>
            <person name="Banfield J.F."/>
            <person name="Gribaldo S."/>
        </authorList>
    </citation>
    <scope>NUCLEOTIDE SEQUENCE [LARGE SCALE GENOMIC DNA]</scope>
    <source>
        <strain evidence="10">NM4</strain>
    </source>
</reference>
<dbReference type="Gene3D" id="3.40.50.150">
    <property type="entry name" value="Vaccinia Virus protein VP39"/>
    <property type="match status" value="1"/>
</dbReference>
<dbReference type="InterPro" id="IPR011639">
    <property type="entry name" value="MethylTrfase_TaqI-like_dom"/>
</dbReference>
<feature type="domain" description="Type II methyltransferase M.TaqI-like" evidence="8">
    <location>
        <begin position="442"/>
        <end position="685"/>
    </location>
</feature>
<dbReference type="InterPro" id="IPR002052">
    <property type="entry name" value="DNA_methylase_N6_adenine_CS"/>
</dbReference>
<dbReference type="RefSeq" id="WP_125672489.1">
    <property type="nucleotide sequence ID" value="NZ_RCOS01000150.1"/>
</dbReference>
<keyword evidence="3 9" id="KW-0808">Transferase</keyword>
<dbReference type="AlphaFoldDB" id="A0A3R9QUL3"/>
<dbReference type="Proteomes" id="UP000316217">
    <property type="component" value="Unassembled WGS sequence"/>
</dbReference>
<keyword evidence="11" id="KW-1185">Reference proteome</keyword>
<proteinExistence type="predicted"/>
<dbReference type="Pfam" id="PF07669">
    <property type="entry name" value="Eco57I"/>
    <property type="match status" value="1"/>
</dbReference>
<feature type="coiled-coil region" evidence="6">
    <location>
        <begin position="1042"/>
        <end position="1083"/>
    </location>
</feature>
<keyword evidence="2 9" id="KW-0489">Methyltransferase</keyword>
<dbReference type="GO" id="GO:0042597">
    <property type="term" value="C:periplasmic space"/>
    <property type="evidence" value="ECO:0007669"/>
    <property type="project" value="InterPro"/>
</dbReference>
<dbReference type="Pfam" id="PF04234">
    <property type="entry name" value="CopC"/>
    <property type="match status" value="1"/>
</dbReference>
<keyword evidence="4" id="KW-0949">S-adenosyl-L-methionine</keyword>
<dbReference type="PRINTS" id="PR00507">
    <property type="entry name" value="N12N6MTFRASE"/>
</dbReference>
<evidence type="ECO:0000256" key="2">
    <source>
        <dbReference type="ARBA" id="ARBA00022603"/>
    </source>
</evidence>
<name>A0A3R9QUL3_9CREN</name>
<evidence type="ECO:0000313" key="12">
    <source>
        <dbReference type="Proteomes" id="UP000316217"/>
    </source>
</evidence>
<dbReference type="PANTHER" id="PTHR33841:SF4">
    <property type="entry name" value="RESTRICTION MODIFICATION SYSTEM DNA SPECIFICITY DOMAIN"/>
    <property type="match status" value="1"/>
</dbReference>
<protein>
    <recommendedName>
        <fullName evidence="1">site-specific DNA-methyltransferase (adenine-specific)</fullName>
        <ecNumber evidence="1">2.1.1.72</ecNumber>
    </recommendedName>
</protein>
<evidence type="ECO:0000313" key="10">
    <source>
        <dbReference type="EMBL" id="RZN62730.1"/>
    </source>
</evidence>
<dbReference type="EMBL" id="RXII01000037">
    <property type="protein sequence ID" value="RZN62730.1"/>
    <property type="molecule type" value="Genomic_DNA"/>
</dbReference>
<evidence type="ECO:0000256" key="4">
    <source>
        <dbReference type="ARBA" id="ARBA00022691"/>
    </source>
</evidence>
<dbReference type="GO" id="GO:0046688">
    <property type="term" value="P:response to copper ion"/>
    <property type="evidence" value="ECO:0007669"/>
    <property type="project" value="InterPro"/>
</dbReference>
<dbReference type="SUPFAM" id="SSF53335">
    <property type="entry name" value="S-adenosyl-L-methionine-dependent methyltransferases"/>
    <property type="match status" value="1"/>
</dbReference>
<dbReference type="OrthoDB" id="45790at2157"/>
<evidence type="ECO:0000256" key="5">
    <source>
        <dbReference type="ARBA" id="ARBA00047942"/>
    </source>
</evidence>
<dbReference type="GO" id="GO:0003676">
    <property type="term" value="F:nucleic acid binding"/>
    <property type="evidence" value="ECO:0007669"/>
    <property type="project" value="InterPro"/>
</dbReference>
<evidence type="ECO:0000259" key="7">
    <source>
        <dbReference type="Pfam" id="PF04234"/>
    </source>
</evidence>
<dbReference type="EC" id="2.1.1.72" evidence="1"/>